<dbReference type="EMBL" id="FNZH01000004">
    <property type="protein sequence ID" value="SEJ50844.1"/>
    <property type="molecule type" value="Genomic_DNA"/>
</dbReference>
<reference evidence="10" key="1">
    <citation type="submission" date="2016-10" db="EMBL/GenBank/DDBJ databases">
        <authorList>
            <person name="Varghese N."/>
            <person name="Submissions S."/>
        </authorList>
    </citation>
    <scope>NUCLEOTIDE SEQUENCE [LARGE SCALE GENOMIC DNA]</scope>
    <source>
        <strain evidence="10">IBRC-M 10761</strain>
    </source>
</reference>
<dbReference type="STRING" id="1416801.SAMN05192553_104369"/>
<feature type="transmembrane region" description="Helical" evidence="8">
    <location>
        <begin position="309"/>
        <end position="327"/>
    </location>
</feature>
<evidence type="ECO:0000256" key="3">
    <source>
        <dbReference type="ARBA" id="ARBA00022475"/>
    </source>
</evidence>
<dbReference type="Proteomes" id="UP000199403">
    <property type="component" value="Unassembled WGS sequence"/>
</dbReference>
<feature type="transmembrane region" description="Helical" evidence="8">
    <location>
        <begin position="410"/>
        <end position="428"/>
    </location>
</feature>
<evidence type="ECO:0000256" key="1">
    <source>
        <dbReference type="ARBA" id="ARBA00004651"/>
    </source>
</evidence>
<organism evidence="9 10">
    <name type="scientific">Cyclobacterium xiamenense</name>
    <dbReference type="NCBI Taxonomy" id="1297121"/>
    <lineage>
        <taxon>Bacteria</taxon>
        <taxon>Pseudomonadati</taxon>
        <taxon>Bacteroidota</taxon>
        <taxon>Cytophagia</taxon>
        <taxon>Cytophagales</taxon>
        <taxon>Cyclobacteriaceae</taxon>
        <taxon>Cyclobacterium</taxon>
    </lineage>
</organism>
<evidence type="ECO:0000256" key="7">
    <source>
        <dbReference type="PIRNR" id="PIRNR016636"/>
    </source>
</evidence>
<accession>A0A1H6ZFF5</accession>
<comment type="subcellular location">
    <subcellularLocation>
        <location evidence="1">Cell membrane</location>
        <topology evidence="1">Multi-pass membrane protein</topology>
    </subcellularLocation>
</comment>
<sequence>MLFNSLDFALFLPVVFFCYWFVFQRQLRIQNIFLVAASYFFYACWDWRFLTLIAVSTFVDFIVGQALGSAKNPKLRKQLLYISIFVNLGLLGFFKFFNFFVENFHAAFSLFGKPLEVSTLHIVLPVGISFYTFQTLSYTIDIYKRKIEPTHDPVEFAAFVSFFPQLVAGPIERAKNLLPQFQTKRTFQYSEAVDGMRQIGWGLFKKIAIADRCAPLVNEIFADPASHHGSTLFIAAFLFTIQIYADFSGYSDIAIGTAKLFGFRLMQNFNYPFFSRDFGEGWRKWHISLTTWFRDYVYIPLAKARAVTTWTKITNVFIVFVLVGFWHGANWTFLFWGFLHAIYFLPTHLSRGVRRNRRSPIPELREAPQMVFCFLLTVFSVVFFRSETLQQAFAIFSKIFSRTLFDRPDLINDQNIFYASFIIFFFIVEWKGRRGKHALEWMTNWHKSYRMLTYYSLTFFIFWFANQKQEFIYFDF</sequence>
<gene>
    <name evidence="9" type="ORF">SAMN05192553_104369</name>
</gene>
<keyword evidence="3 7" id="KW-1003">Cell membrane</keyword>
<dbReference type="Pfam" id="PF03062">
    <property type="entry name" value="MBOAT"/>
    <property type="match status" value="1"/>
</dbReference>
<keyword evidence="7 9" id="KW-0012">Acyltransferase</keyword>
<evidence type="ECO:0000313" key="9">
    <source>
        <dbReference type="EMBL" id="SEJ50844.1"/>
    </source>
</evidence>
<keyword evidence="7 9" id="KW-0808">Transferase</keyword>
<dbReference type="InterPro" id="IPR004299">
    <property type="entry name" value="MBOAT_fam"/>
</dbReference>
<dbReference type="InterPro" id="IPR028362">
    <property type="entry name" value="AlgI"/>
</dbReference>
<evidence type="ECO:0000256" key="2">
    <source>
        <dbReference type="ARBA" id="ARBA00010323"/>
    </source>
</evidence>
<protein>
    <submittedName>
        <fullName evidence="9">D-alanyl-lipoteichoic acid acyltransferase DltB, MBOAT superfamily</fullName>
    </submittedName>
</protein>
<keyword evidence="10" id="KW-1185">Reference proteome</keyword>
<dbReference type="GO" id="GO:0005886">
    <property type="term" value="C:plasma membrane"/>
    <property type="evidence" value="ECO:0007669"/>
    <property type="project" value="UniProtKB-SubCell"/>
</dbReference>
<comment type="similarity">
    <text evidence="2 7">Belongs to the membrane-bound acyltransferase family.</text>
</comment>
<name>A0A1H6ZFF5_9BACT</name>
<dbReference type="AlphaFoldDB" id="A0A1H6ZFF5"/>
<evidence type="ECO:0000256" key="5">
    <source>
        <dbReference type="ARBA" id="ARBA00022989"/>
    </source>
</evidence>
<dbReference type="PANTHER" id="PTHR13285">
    <property type="entry name" value="ACYLTRANSFERASE"/>
    <property type="match status" value="1"/>
</dbReference>
<feature type="transmembrane region" description="Helical" evidence="8">
    <location>
        <begin position="120"/>
        <end position="140"/>
    </location>
</feature>
<evidence type="ECO:0000313" key="10">
    <source>
        <dbReference type="Proteomes" id="UP000199403"/>
    </source>
</evidence>
<keyword evidence="5 8" id="KW-1133">Transmembrane helix</keyword>
<dbReference type="InterPro" id="IPR024194">
    <property type="entry name" value="Ac/AlaTfrase_AlgI/DltB"/>
</dbReference>
<feature type="transmembrane region" description="Helical" evidence="8">
    <location>
        <begin position="6"/>
        <end position="22"/>
    </location>
</feature>
<dbReference type="GO" id="GO:0016746">
    <property type="term" value="F:acyltransferase activity"/>
    <property type="evidence" value="ECO:0007669"/>
    <property type="project" value="UniProtKB-KW"/>
</dbReference>
<feature type="transmembrane region" description="Helical" evidence="8">
    <location>
        <begin position="79"/>
        <end position="100"/>
    </location>
</feature>
<keyword evidence="4 8" id="KW-0812">Transmembrane</keyword>
<evidence type="ECO:0000256" key="6">
    <source>
        <dbReference type="ARBA" id="ARBA00023136"/>
    </source>
</evidence>
<evidence type="ECO:0000256" key="4">
    <source>
        <dbReference type="ARBA" id="ARBA00022692"/>
    </source>
</evidence>
<dbReference type="PIRSF" id="PIRSF500217">
    <property type="entry name" value="AlgI"/>
    <property type="match status" value="1"/>
</dbReference>
<dbReference type="PIRSF" id="PIRSF016636">
    <property type="entry name" value="AlgI_DltB"/>
    <property type="match status" value="1"/>
</dbReference>
<dbReference type="GO" id="GO:0042121">
    <property type="term" value="P:alginic acid biosynthetic process"/>
    <property type="evidence" value="ECO:0007669"/>
    <property type="project" value="InterPro"/>
</dbReference>
<dbReference type="PANTHER" id="PTHR13285:SF18">
    <property type="entry name" value="PROTEIN-CYSTEINE N-PALMITOYLTRANSFERASE RASP"/>
    <property type="match status" value="1"/>
</dbReference>
<dbReference type="InterPro" id="IPR051085">
    <property type="entry name" value="MB_O-acyltransferase"/>
</dbReference>
<proteinExistence type="inferred from homology"/>
<evidence type="ECO:0000256" key="8">
    <source>
        <dbReference type="SAM" id="Phobius"/>
    </source>
</evidence>
<feature type="transmembrane region" description="Helical" evidence="8">
    <location>
        <begin position="449"/>
        <end position="466"/>
    </location>
</feature>
<keyword evidence="6 7" id="KW-0472">Membrane</keyword>
<dbReference type="OrthoDB" id="9805788at2"/>